<protein>
    <submittedName>
        <fullName evidence="2">Cyclic nucleotide-binding protein</fullName>
    </submittedName>
</protein>
<dbReference type="CDD" id="cd00038">
    <property type="entry name" value="CAP_ED"/>
    <property type="match status" value="1"/>
</dbReference>
<reference evidence="2 3" key="1">
    <citation type="submission" date="2015-09" db="EMBL/GenBank/DDBJ databases">
        <title>Sorangium comparison.</title>
        <authorList>
            <person name="Zaburannyi N."/>
            <person name="Bunk B."/>
            <person name="Overmann J."/>
            <person name="Mueller R."/>
        </authorList>
    </citation>
    <scope>NUCLEOTIDE SEQUENCE [LARGE SCALE GENOMIC DNA]</scope>
    <source>
        <strain evidence="2 3">So ce26</strain>
    </source>
</reference>
<dbReference type="InterPro" id="IPR018490">
    <property type="entry name" value="cNMP-bd_dom_sf"/>
</dbReference>
<organism evidence="2 3">
    <name type="scientific">Sorangium cellulosum</name>
    <name type="common">Polyangium cellulosum</name>
    <dbReference type="NCBI Taxonomy" id="56"/>
    <lineage>
        <taxon>Bacteria</taxon>
        <taxon>Pseudomonadati</taxon>
        <taxon>Myxococcota</taxon>
        <taxon>Polyangia</taxon>
        <taxon>Polyangiales</taxon>
        <taxon>Polyangiaceae</taxon>
        <taxon>Sorangium</taxon>
    </lineage>
</organism>
<dbReference type="InterPro" id="IPR000595">
    <property type="entry name" value="cNMP-bd_dom"/>
</dbReference>
<dbReference type="GO" id="GO:0034236">
    <property type="term" value="F:protein kinase A catalytic subunit binding"/>
    <property type="evidence" value="ECO:0007669"/>
    <property type="project" value="TreeGrafter"/>
</dbReference>
<evidence type="ECO:0000313" key="3">
    <source>
        <dbReference type="Proteomes" id="UP000238348"/>
    </source>
</evidence>
<dbReference type="SUPFAM" id="SSF51206">
    <property type="entry name" value="cAMP-binding domain-like"/>
    <property type="match status" value="1"/>
</dbReference>
<dbReference type="GO" id="GO:0005952">
    <property type="term" value="C:cAMP-dependent protein kinase complex"/>
    <property type="evidence" value="ECO:0007669"/>
    <property type="project" value="InterPro"/>
</dbReference>
<name>A0A2L0EX40_SORCE</name>
<dbReference type="PANTHER" id="PTHR11635">
    <property type="entry name" value="CAMP-DEPENDENT PROTEIN KINASE REGULATORY CHAIN"/>
    <property type="match status" value="1"/>
</dbReference>
<sequence length="157" mass="17524">MIVPERIEQLSKVPLFKGLTPAALDLISRVASEETHALGTKIFQHGDPGDKLYILIEGKVRISREIPGMGEEALAVLGPGAVFGEMALLDEAPRSADARVHERCRLLSVSKDAFEDLLFLHKELAYEVLWNVVRMLVQRLRETNNKLTFLSVSGKFE</sequence>
<feature type="domain" description="Cyclic nucleotide-binding" evidence="1">
    <location>
        <begin position="15"/>
        <end position="118"/>
    </location>
</feature>
<dbReference type="GO" id="GO:0004862">
    <property type="term" value="F:cAMP-dependent protein kinase inhibitor activity"/>
    <property type="evidence" value="ECO:0007669"/>
    <property type="project" value="TreeGrafter"/>
</dbReference>
<dbReference type="InterPro" id="IPR018488">
    <property type="entry name" value="cNMP-bd_CS"/>
</dbReference>
<evidence type="ECO:0000259" key="1">
    <source>
        <dbReference type="PROSITE" id="PS50042"/>
    </source>
</evidence>
<dbReference type="Pfam" id="PF00027">
    <property type="entry name" value="cNMP_binding"/>
    <property type="match status" value="1"/>
</dbReference>
<dbReference type="PANTHER" id="PTHR11635:SF152">
    <property type="entry name" value="CAMP-DEPENDENT PROTEIN KINASE TYPE I REGULATORY SUBUNIT-RELATED"/>
    <property type="match status" value="1"/>
</dbReference>
<dbReference type="GO" id="GO:0005829">
    <property type="term" value="C:cytosol"/>
    <property type="evidence" value="ECO:0007669"/>
    <property type="project" value="TreeGrafter"/>
</dbReference>
<dbReference type="SMART" id="SM00100">
    <property type="entry name" value="cNMP"/>
    <property type="match status" value="1"/>
</dbReference>
<accession>A0A2L0EX40</accession>
<dbReference type="EMBL" id="CP012673">
    <property type="protein sequence ID" value="AUX43884.1"/>
    <property type="molecule type" value="Genomic_DNA"/>
</dbReference>
<dbReference type="AlphaFoldDB" id="A0A2L0EX40"/>
<dbReference type="OrthoDB" id="9784809at2"/>
<dbReference type="InterPro" id="IPR014710">
    <property type="entry name" value="RmlC-like_jellyroll"/>
</dbReference>
<gene>
    <name evidence="2" type="ORF">SOCE26_053400</name>
</gene>
<dbReference type="PROSITE" id="PS00889">
    <property type="entry name" value="CNMP_BINDING_2"/>
    <property type="match status" value="1"/>
</dbReference>
<dbReference type="PROSITE" id="PS50042">
    <property type="entry name" value="CNMP_BINDING_3"/>
    <property type="match status" value="1"/>
</dbReference>
<dbReference type="GO" id="GO:0030552">
    <property type="term" value="F:cAMP binding"/>
    <property type="evidence" value="ECO:0007669"/>
    <property type="project" value="TreeGrafter"/>
</dbReference>
<dbReference type="RefSeq" id="WP_104982496.1">
    <property type="nucleotide sequence ID" value="NZ_CP012673.1"/>
</dbReference>
<proteinExistence type="predicted"/>
<dbReference type="Gene3D" id="2.60.120.10">
    <property type="entry name" value="Jelly Rolls"/>
    <property type="match status" value="1"/>
</dbReference>
<dbReference type="InterPro" id="IPR050503">
    <property type="entry name" value="cAMP-dep_PK_reg_su-like"/>
</dbReference>
<evidence type="ECO:0000313" key="2">
    <source>
        <dbReference type="EMBL" id="AUX43884.1"/>
    </source>
</evidence>
<dbReference type="Proteomes" id="UP000238348">
    <property type="component" value="Chromosome"/>
</dbReference>